<evidence type="ECO:0000256" key="5">
    <source>
        <dbReference type="ARBA" id="ARBA00023277"/>
    </source>
</evidence>
<dbReference type="CDD" id="cd11344">
    <property type="entry name" value="AmyAc_GlgE_like"/>
    <property type="match status" value="1"/>
</dbReference>
<dbReference type="SUPFAM" id="SSF51445">
    <property type="entry name" value="(Trans)glycosidases"/>
    <property type="match status" value="1"/>
</dbReference>
<dbReference type="GO" id="GO:0004553">
    <property type="term" value="F:hydrolase activity, hydrolyzing O-glycosyl compounds"/>
    <property type="evidence" value="ECO:0007669"/>
    <property type="project" value="InterPro"/>
</dbReference>
<dbReference type="EMBL" id="LR026963">
    <property type="protein sequence ID" value="VBB69867.1"/>
    <property type="molecule type" value="Genomic_DNA"/>
</dbReference>
<organism evidence="8">
    <name type="scientific">invertebrate metagenome</name>
    <dbReference type="NCBI Taxonomy" id="1711999"/>
    <lineage>
        <taxon>unclassified sequences</taxon>
        <taxon>metagenomes</taxon>
        <taxon>organismal metagenomes</taxon>
    </lineage>
</organism>
<dbReference type="PANTHER" id="PTHR47786">
    <property type="entry name" value="ALPHA-1,4-GLUCAN:MALTOSE-1-PHOSPHATE MALTOSYLTRANSFERASE"/>
    <property type="match status" value="1"/>
</dbReference>
<dbReference type="GO" id="GO:0005975">
    <property type="term" value="P:carbohydrate metabolic process"/>
    <property type="evidence" value="ECO:0007669"/>
    <property type="project" value="InterPro"/>
</dbReference>
<keyword evidence="4" id="KW-0808">Transferase</keyword>
<dbReference type="PANTHER" id="PTHR47786:SF2">
    <property type="entry name" value="GLYCOSYL HYDROLASE FAMILY 13 CATALYTIC DOMAIN-CONTAINING PROTEIN"/>
    <property type="match status" value="1"/>
</dbReference>
<dbReference type="InterPro" id="IPR013783">
    <property type="entry name" value="Ig-like_fold"/>
</dbReference>
<evidence type="ECO:0000256" key="3">
    <source>
        <dbReference type="ARBA" id="ARBA00022676"/>
    </source>
</evidence>
<dbReference type="AlphaFoldDB" id="A0A484H6S7"/>
<evidence type="ECO:0000256" key="6">
    <source>
        <dbReference type="ARBA" id="ARBA00048735"/>
    </source>
</evidence>
<evidence type="ECO:0000256" key="4">
    <source>
        <dbReference type="ARBA" id="ARBA00022679"/>
    </source>
</evidence>
<proteinExistence type="inferred from homology"/>
<evidence type="ECO:0000259" key="7">
    <source>
        <dbReference type="SMART" id="SM00642"/>
    </source>
</evidence>
<dbReference type="InterPro" id="IPR049171">
    <property type="entry name" value="GLGE_C"/>
</dbReference>
<dbReference type="Gene3D" id="1.20.58.80">
    <property type="entry name" value="Phosphotransferase system, lactose/cellobiose-type IIA subunit"/>
    <property type="match status" value="1"/>
</dbReference>
<accession>A0A484H6S7</accession>
<dbReference type="SMART" id="SM00642">
    <property type="entry name" value="Aamy"/>
    <property type="match status" value="1"/>
</dbReference>
<dbReference type="InterPro" id="IPR013780">
    <property type="entry name" value="Glyco_hydro_b"/>
</dbReference>
<reference evidence="8" key="1">
    <citation type="submission" date="2018-10" db="EMBL/GenBank/DDBJ databases">
        <authorList>
            <person name="Gruber-Vodicka H."/>
            <person name="Jaeckle O."/>
        </authorList>
    </citation>
    <scope>NUCLEOTIDE SEQUENCE</scope>
</reference>
<dbReference type="Pfam" id="PF21702">
    <property type="entry name" value="GLGE_C"/>
    <property type="match status" value="1"/>
</dbReference>
<dbReference type="InterPro" id="IPR017853">
    <property type="entry name" value="GH"/>
</dbReference>
<keyword evidence="8" id="KW-0326">Glycosidase</keyword>
<keyword evidence="3" id="KW-0328">Glycosyltransferase</keyword>
<dbReference type="InterPro" id="IPR006047">
    <property type="entry name" value="GH13_cat_dom"/>
</dbReference>
<dbReference type="InterPro" id="IPR021828">
    <property type="entry name" value="GlgE_dom_N/S"/>
</dbReference>
<keyword evidence="8" id="KW-0378">Hydrolase</keyword>
<comment type="subunit">
    <text evidence="1">Homodimer.</text>
</comment>
<dbReference type="EC" id="2.4.99.16" evidence="2"/>
<dbReference type="HAMAP" id="MF_02124">
    <property type="entry name" value="GlgE"/>
    <property type="match status" value="1"/>
</dbReference>
<evidence type="ECO:0000256" key="1">
    <source>
        <dbReference type="ARBA" id="ARBA00011738"/>
    </source>
</evidence>
<sequence length="680" mass="79154">MNAIEERTAQVHGPAIVNALLATVSSRPIMITNVQPEIDNGRFAVKRTVGDTFIVRTTVFKDGHDRLTVMLLWKRHEEPDWHETPMTVVNPGLDVYEGHFLLEYNTYYLYTVEAWVDIWESWCEELQKKLMAEQEVSLELIEGRLLVEETLSRANNPDRQNLAEVLRQFEEADYTRRCHLLLSEYVKTLMKHWADRSYGCRYDRVLELFVDRVSARYAAWYEMFHRSQGTRQGKSATFHDCARRLPEIRALGFDVIYLVPIHPIGRTHRKGPNNALTVGPNDPGSPYAIGAVEGGHTAIHPDLGTLDDFRHFVHIANTYGLEVALDFAIQCSPDHPWVKEAPQWFQFRPDGTIKYAENPPKKYQDIVNVDFYNPDAINLWKELLNVVLFWIEQGIKIFRVDNPHTKPLPFWEWMIRTVRCRHPEVIFLSEAFTRPPMMKTLAKIGFSQSYSYFTWRNFKWELTEYLTELTQSDVAEYMRPNLFPNTPDILPEFLQKGGRPAFMIRFILAATLSPVYGLYNGFELCENKAVPGKEEYCDSEKYAYKVWDWDRFGNIKSLITTVNRIRRENTAFHELANLQFHVAHDDNILFYSKISADRSNVVLIAVNLDPFDVHECTIEVPLSEIGLSEQDNYAVQELISGEKHLWSGVQHRIRLDPQTTPAFLLHIIPWRHVDFESPSW</sequence>
<evidence type="ECO:0000313" key="8">
    <source>
        <dbReference type="EMBL" id="VBB69867.1"/>
    </source>
</evidence>
<dbReference type="Gene3D" id="2.60.40.1180">
    <property type="entry name" value="Golgi alpha-mannosidase II"/>
    <property type="match status" value="1"/>
</dbReference>
<protein>
    <recommendedName>
        <fullName evidence="2">starch synthase (maltosyl-transferring)</fullName>
        <ecNumber evidence="2">2.4.99.16</ecNumber>
    </recommendedName>
</protein>
<dbReference type="GO" id="GO:0016757">
    <property type="term" value="F:glycosyltransferase activity"/>
    <property type="evidence" value="ECO:0007669"/>
    <property type="project" value="UniProtKB-KW"/>
</dbReference>
<gene>
    <name evidence="8" type="ORF">RIEGSTA812A_PEG_1340</name>
</gene>
<dbReference type="Pfam" id="PF11896">
    <property type="entry name" value="GlgE_dom_N_S"/>
    <property type="match status" value="1"/>
</dbReference>
<dbReference type="Gene3D" id="2.60.40.10">
    <property type="entry name" value="Immunoglobulins"/>
    <property type="match status" value="1"/>
</dbReference>
<comment type="catalytic activity">
    <reaction evidence="6">
        <text>alpha-maltose 1-phosphate + [(1-&gt;4)-alpha-D-glucosyl](n) = [(1-&gt;4)-alpha-D-glucosyl](n+2) + phosphate</text>
        <dbReference type="Rhea" id="RHEA:42692"/>
        <dbReference type="Rhea" id="RHEA-COMP:9584"/>
        <dbReference type="Rhea" id="RHEA-COMP:10183"/>
        <dbReference type="ChEBI" id="CHEBI:15444"/>
        <dbReference type="ChEBI" id="CHEBI:43474"/>
        <dbReference type="ChEBI" id="CHEBI:63576"/>
        <dbReference type="EC" id="2.4.99.16"/>
    </reaction>
</comment>
<name>A0A484H6S7_9ZZZZ</name>
<keyword evidence="5" id="KW-0119">Carbohydrate metabolism</keyword>
<evidence type="ECO:0000256" key="2">
    <source>
        <dbReference type="ARBA" id="ARBA00012603"/>
    </source>
</evidence>
<dbReference type="InterPro" id="IPR026585">
    <property type="entry name" value="GlgE"/>
</dbReference>
<dbReference type="Gene3D" id="3.20.20.80">
    <property type="entry name" value="Glycosidases"/>
    <property type="match status" value="1"/>
</dbReference>
<feature type="domain" description="Glycosyl hydrolase family 13 catalytic" evidence="7">
    <location>
        <begin position="218"/>
        <end position="562"/>
    </location>
</feature>